<feature type="domain" description="Tubulin epsilon and delta complex protein 1" evidence="2">
    <location>
        <begin position="88"/>
        <end position="227"/>
    </location>
</feature>
<evidence type="ECO:0000313" key="3">
    <source>
        <dbReference type="Ensembl" id="ENSMFAP00000024544.2"/>
    </source>
</evidence>
<dbReference type="PANTHER" id="PTHR35076:SF1">
    <property type="entry name" value="TUBULIN EPSILON AND DELTA COMPLEX PROTEIN 1"/>
    <property type="match status" value="1"/>
</dbReference>
<reference evidence="3" key="2">
    <citation type="submission" date="2025-08" db="UniProtKB">
        <authorList>
            <consortium name="Ensembl"/>
        </authorList>
    </citation>
    <scope>IDENTIFICATION</scope>
</reference>
<dbReference type="Pfam" id="PF14970">
    <property type="entry name" value="TEDC1"/>
    <property type="match status" value="2"/>
</dbReference>
<dbReference type="InterPro" id="IPR043535">
    <property type="entry name" value="TEDC1"/>
</dbReference>
<dbReference type="GO" id="GO:0045880">
    <property type="term" value="P:positive regulation of smoothened signaling pathway"/>
    <property type="evidence" value="ECO:0007669"/>
    <property type="project" value="Ensembl"/>
</dbReference>
<evidence type="ECO:0000259" key="2">
    <source>
        <dbReference type="Pfam" id="PF14970"/>
    </source>
</evidence>
<reference evidence="3" key="3">
    <citation type="submission" date="2025-09" db="UniProtKB">
        <authorList>
            <consortium name="Ensembl"/>
        </authorList>
    </citation>
    <scope>IDENTIFICATION</scope>
</reference>
<dbReference type="GO" id="GO:0005929">
    <property type="term" value="C:cilium"/>
    <property type="evidence" value="ECO:0007669"/>
    <property type="project" value="Ensembl"/>
</dbReference>
<name>A0A2K5VIG2_MACFA</name>
<dbReference type="AlphaFoldDB" id="A0A2K5VIG2"/>
<dbReference type="GeneTree" id="ENSGT00390000011474"/>
<dbReference type="Bgee" id="ENSMFAG00000043836">
    <property type="expression patterns" value="Expressed in thymus and 13 other cell types or tissues"/>
</dbReference>
<dbReference type="InterPro" id="IPR027996">
    <property type="entry name" value="TEDC1_dom"/>
</dbReference>
<reference evidence="3 4" key="1">
    <citation type="submission" date="2013-03" db="EMBL/GenBank/DDBJ databases">
        <authorList>
            <person name="Warren W."/>
            <person name="Wilson R.K."/>
        </authorList>
    </citation>
    <scope>NUCLEOTIDE SEQUENCE</scope>
</reference>
<feature type="region of interest" description="Disordered" evidence="1">
    <location>
        <begin position="450"/>
        <end position="470"/>
    </location>
</feature>
<evidence type="ECO:0000313" key="4">
    <source>
        <dbReference type="Proteomes" id="UP000233100"/>
    </source>
</evidence>
<evidence type="ECO:0000256" key="1">
    <source>
        <dbReference type="SAM" id="MobiDB-lite"/>
    </source>
</evidence>
<protein>
    <submittedName>
        <fullName evidence="3">Tubulin epsilon and delta complex 1</fullName>
    </submittedName>
</protein>
<sequence>MRRRRVDPAAGARAGALPEAIAALSRSLPSGPSPEIFRRAKFDRPEATSALWQLLFRVLSPLPAGNALASIALEVQARLVKSALCSQGYPRLALAQLPEDGSKGSRELLLALSWLLARGPVPEQMLAQTRVPLGDEMTVCQCEALASLGPPAPHLEAEGPVDVRHVQWLMGKLRFRWRQLVSSQQEQCALLSKIHLYTRGCHSDQNLGHLSVTEAEMLRDPEGGQKLHFSCTPGMGPRTFWNDLWLVPRLLPGDWAAPLDPGGASACSLLSPLRVVEVFALLVACLGGQVGCSPWHQPFPAPTPPTDLPVLIFCDHGPACLCSAPPQLLRTLEHESRRLEAVLAWRRAEPVFWQWMDTVLGTCAPEAPAAASQPTFLPWVPECGDGELELVARELQTLEEELREAVERRRVAWEAKARGCGRGPEWSAARRASRETVEKELGALQRCWEQDSGPAPAHGPHRLVRREDGAAGDRDLRAAELIRTLRSQEACLEAVLRQLQGQCRQELAGLAGALPGLIWIPPPGR</sequence>
<organism evidence="3 4">
    <name type="scientific">Macaca fascicularis</name>
    <name type="common">Crab-eating macaque</name>
    <name type="synonym">Cynomolgus monkey</name>
    <dbReference type="NCBI Taxonomy" id="9541"/>
    <lineage>
        <taxon>Eukaryota</taxon>
        <taxon>Metazoa</taxon>
        <taxon>Chordata</taxon>
        <taxon>Craniata</taxon>
        <taxon>Vertebrata</taxon>
        <taxon>Euteleostomi</taxon>
        <taxon>Mammalia</taxon>
        <taxon>Eutheria</taxon>
        <taxon>Euarchontoglires</taxon>
        <taxon>Primates</taxon>
        <taxon>Haplorrhini</taxon>
        <taxon>Catarrhini</taxon>
        <taxon>Cercopithecidae</taxon>
        <taxon>Cercopithecinae</taxon>
        <taxon>Macaca</taxon>
    </lineage>
</organism>
<proteinExistence type="predicted"/>
<feature type="domain" description="Tubulin epsilon and delta complex protein 1" evidence="2">
    <location>
        <begin position="327"/>
        <end position="360"/>
    </location>
</feature>
<keyword evidence="4" id="KW-1185">Reference proteome</keyword>
<gene>
    <name evidence="3" type="primary">TEDC1</name>
</gene>
<dbReference type="Proteomes" id="UP000233100">
    <property type="component" value="Chromosome 7"/>
</dbReference>
<dbReference type="Ensembl" id="ENSMFAT00000032684.2">
    <property type="protein sequence ID" value="ENSMFAP00000024544.2"/>
    <property type="gene ID" value="ENSMFAG00000043836.2"/>
</dbReference>
<dbReference type="VEuPathDB" id="HostDB:ENSMFAG00000043836"/>
<dbReference type="PANTHER" id="PTHR35076">
    <property type="entry name" value="TUBULIN EPSILON AND DELTA COMPLEX PROTEIN 1"/>
    <property type="match status" value="1"/>
</dbReference>
<dbReference type="GO" id="GO:0005814">
    <property type="term" value="C:centriole"/>
    <property type="evidence" value="ECO:0007669"/>
    <property type="project" value="Ensembl"/>
</dbReference>
<accession>A0A2K5VIG2</accession>